<accession>T0HXZ0</accession>
<protein>
    <submittedName>
        <fullName evidence="2">Uncharacterized protein</fullName>
    </submittedName>
</protein>
<keyword evidence="1" id="KW-0472">Membrane</keyword>
<comment type="caution">
    <text evidence="2">The sequence shown here is derived from an EMBL/GenBank/DDBJ whole genome shotgun (WGS) entry which is preliminary data.</text>
</comment>
<dbReference type="EMBL" id="ATDP01000062">
    <property type="protein sequence ID" value="EQB17937.1"/>
    <property type="molecule type" value="Genomic_DNA"/>
</dbReference>
<keyword evidence="1" id="KW-0812">Transmembrane</keyword>
<proteinExistence type="predicted"/>
<evidence type="ECO:0000313" key="3">
    <source>
        <dbReference type="Proteomes" id="UP000015531"/>
    </source>
</evidence>
<gene>
    <name evidence="2" type="ORF">RLDS_03395</name>
</gene>
<dbReference type="AlphaFoldDB" id="T0HXZ0"/>
<evidence type="ECO:0000256" key="1">
    <source>
        <dbReference type="SAM" id="Phobius"/>
    </source>
</evidence>
<evidence type="ECO:0000313" key="2">
    <source>
        <dbReference type="EMBL" id="EQB17937.1"/>
    </source>
</evidence>
<dbReference type="Proteomes" id="UP000015531">
    <property type="component" value="Unassembled WGS sequence"/>
</dbReference>
<organism evidence="2 3">
    <name type="scientific">Sphingobium lactosutens DS20</name>
    <dbReference type="NCBI Taxonomy" id="1331060"/>
    <lineage>
        <taxon>Bacteria</taxon>
        <taxon>Pseudomonadati</taxon>
        <taxon>Pseudomonadota</taxon>
        <taxon>Alphaproteobacteria</taxon>
        <taxon>Sphingomonadales</taxon>
        <taxon>Sphingomonadaceae</taxon>
        <taxon>Sphingobium</taxon>
    </lineage>
</organism>
<name>T0HXZ0_9SPHN</name>
<sequence>MKPHPALSPNTIFATLQKGMFLFFINILVRMSHAWDMHLFNRVFV</sequence>
<feature type="transmembrane region" description="Helical" evidence="1">
    <location>
        <begin position="12"/>
        <end position="29"/>
    </location>
</feature>
<keyword evidence="3" id="KW-1185">Reference proteome</keyword>
<keyword evidence="1" id="KW-1133">Transmembrane helix</keyword>
<reference evidence="2 3" key="1">
    <citation type="journal article" date="2013" name="Genome Announc.">
        <title>Draft Genome Sequence of Sphingobium lactosutens Strain DS20T, Isolated from a Hexachlorocyclohexane Dumpsite.</title>
        <authorList>
            <person name="Kumar R."/>
            <person name="Dwivedi V."/>
            <person name="Negi V."/>
            <person name="Khurana J.P."/>
            <person name="Lal R."/>
        </authorList>
    </citation>
    <scope>NUCLEOTIDE SEQUENCE [LARGE SCALE GENOMIC DNA]</scope>
    <source>
        <strain evidence="2 3">DS20</strain>
    </source>
</reference>